<dbReference type="AlphaFoldDB" id="A0A6A7C0T4"/>
<evidence type="ECO:0000256" key="2">
    <source>
        <dbReference type="ARBA" id="ARBA00005156"/>
    </source>
</evidence>
<keyword evidence="5 10" id="KW-0479">Metal-binding</keyword>
<dbReference type="Gene3D" id="3.40.50.11860">
    <property type="entry name" value="Diphthamide synthesis DPH1/DPH2 domain 3"/>
    <property type="match status" value="1"/>
</dbReference>
<dbReference type="InterPro" id="IPR042263">
    <property type="entry name" value="DPH1/DPH2_1"/>
</dbReference>
<keyword evidence="6 10" id="KW-0408">Iron</keyword>
<protein>
    <recommendedName>
        <fullName evidence="4 10">2-(3-amino-3-carboxypropyl)histidine synthase subunit 2</fullName>
    </recommendedName>
</protein>
<feature type="region of interest" description="Disordered" evidence="11">
    <location>
        <begin position="413"/>
        <end position="434"/>
    </location>
</feature>
<feature type="region of interest" description="Disordered" evidence="11">
    <location>
        <begin position="380"/>
        <end position="399"/>
    </location>
</feature>
<comment type="subunit">
    <text evidence="8">Component of the 2-(3-amino-3-carboxypropyl)histidine synthase complex composed of DPH1, DPH2, DPH3 and a NADH-dependent reductase, predominantly CBR1.</text>
</comment>
<comment type="function">
    <text evidence="9">Required for the first step of diphthamide biosynthesis, a post-translational modification of histidine which occurs in elongation factor 2. DPH1 and DPH2 transfer a 3-amino-3-carboxypropyl (ACP) group from S-adenosyl-L-methionine (SAM) to a histidine residue, the reaction is assisted by a reduction system comprising DPH3 and a NADH-dependent reductase, predominantly CBR1. Facilitates the reduction of the catalytic iron-sulfur cluster found in the DPH1 subunit.</text>
</comment>
<evidence type="ECO:0000256" key="10">
    <source>
        <dbReference type="RuleBase" id="RU364133"/>
    </source>
</evidence>
<dbReference type="EMBL" id="MU005980">
    <property type="protein sequence ID" value="KAF2860545.1"/>
    <property type="molecule type" value="Genomic_DNA"/>
</dbReference>
<evidence type="ECO:0000256" key="11">
    <source>
        <dbReference type="SAM" id="MobiDB-lite"/>
    </source>
</evidence>
<reference evidence="12" key="1">
    <citation type="journal article" date="2020" name="Stud. Mycol.">
        <title>101 Dothideomycetes genomes: a test case for predicting lifestyles and emergence of pathogens.</title>
        <authorList>
            <person name="Haridas S."/>
            <person name="Albert R."/>
            <person name="Binder M."/>
            <person name="Bloem J."/>
            <person name="Labutti K."/>
            <person name="Salamov A."/>
            <person name="Andreopoulos B."/>
            <person name="Baker S."/>
            <person name="Barry K."/>
            <person name="Bills G."/>
            <person name="Bluhm B."/>
            <person name="Cannon C."/>
            <person name="Castanera R."/>
            <person name="Culley D."/>
            <person name="Daum C."/>
            <person name="Ezra D."/>
            <person name="Gonzalez J."/>
            <person name="Henrissat B."/>
            <person name="Kuo A."/>
            <person name="Liang C."/>
            <person name="Lipzen A."/>
            <person name="Lutzoni F."/>
            <person name="Magnuson J."/>
            <person name="Mondo S."/>
            <person name="Nolan M."/>
            <person name="Ohm R."/>
            <person name="Pangilinan J."/>
            <person name="Park H.-J."/>
            <person name="Ramirez L."/>
            <person name="Alfaro M."/>
            <person name="Sun H."/>
            <person name="Tritt A."/>
            <person name="Yoshinaga Y."/>
            <person name="Zwiers L.-H."/>
            <person name="Turgeon B."/>
            <person name="Goodwin S."/>
            <person name="Spatafora J."/>
            <person name="Crous P."/>
            <person name="Grigoriev I."/>
        </authorList>
    </citation>
    <scope>NUCLEOTIDE SEQUENCE</scope>
    <source>
        <strain evidence="12">CBS 480.64</strain>
    </source>
</reference>
<evidence type="ECO:0000256" key="4">
    <source>
        <dbReference type="ARBA" id="ARBA00021914"/>
    </source>
</evidence>
<dbReference type="PANTHER" id="PTHR10762">
    <property type="entry name" value="DIPHTHAMIDE BIOSYNTHESIS PROTEIN"/>
    <property type="match status" value="1"/>
</dbReference>
<feature type="compositionally biased region" description="Basic and acidic residues" evidence="11">
    <location>
        <begin position="419"/>
        <end position="431"/>
    </location>
</feature>
<dbReference type="NCBIfam" id="TIGR00272">
    <property type="entry name" value="DPH2"/>
    <property type="match status" value="1"/>
</dbReference>
<evidence type="ECO:0000256" key="6">
    <source>
        <dbReference type="ARBA" id="ARBA00023004"/>
    </source>
</evidence>
<dbReference type="GO" id="GO:0005737">
    <property type="term" value="C:cytoplasm"/>
    <property type="evidence" value="ECO:0007669"/>
    <property type="project" value="UniProtKB-SubCell"/>
</dbReference>
<dbReference type="Pfam" id="PF01866">
    <property type="entry name" value="Diphthamide_syn"/>
    <property type="match status" value="1"/>
</dbReference>
<dbReference type="InterPro" id="IPR042265">
    <property type="entry name" value="DPH1/DPH2_3"/>
</dbReference>
<name>A0A6A7C0T4_9PEZI</name>
<dbReference type="GO" id="GO:0090560">
    <property type="term" value="F:2-(3-amino-3-carboxypropyl)histidine synthase activity"/>
    <property type="evidence" value="ECO:0007669"/>
    <property type="project" value="InterPro"/>
</dbReference>
<dbReference type="UniPathway" id="UPA00559"/>
<dbReference type="SFLD" id="SFLDG01121">
    <property type="entry name" value="Diphthamide_biosynthesis"/>
    <property type="match status" value="1"/>
</dbReference>
<organism evidence="12 13">
    <name type="scientific">Piedraia hortae CBS 480.64</name>
    <dbReference type="NCBI Taxonomy" id="1314780"/>
    <lineage>
        <taxon>Eukaryota</taxon>
        <taxon>Fungi</taxon>
        <taxon>Dikarya</taxon>
        <taxon>Ascomycota</taxon>
        <taxon>Pezizomycotina</taxon>
        <taxon>Dothideomycetes</taxon>
        <taxon>Dothideomycetidae</taxon>
        <taxon>Capnodiales</taxon>
        <taxon>Piedraiaceae</taxon>
        <taxon>Piedraia</taxon>
    </lineage>
</organism>
<evidence type="ECO:0000313" key="13">
    <source>
        <dbReference type="Proteomes" id="UP000799421"/>
    </source>
</evidence>
<comment type="pathway">
    <text evidence="2 10">Protein modification; peptidyl-diphthamide biosynthesis.</text>
</comment>
<comment type="function">
    <text evidence="10">Required for the first step of diphthamide biosynthesis, a post-translational modification of histidine which occurs in elongation factor 2. DPH1 and DPH2 transfer a 3-amino-3-carboxypropyl (ACP) group from S-adenosyl-L-methionine (SAM) to a histidine residue, the reaction is assisted by a reduction system comprising DPH3 and a NADH-dependent reductase. Facilitates the reduction of the catalytic iron-sulfur cluster found in the DPH1 subunit.</text>
</comment>
<keyword evidence="10" id="KW-0963">Cytoplasm</keyword>
<dbReference type="NCBIfam" id="TIGR00322">
    <property type="entry name" value="diphth2_R"/>
    <property type="match status" value="1"/>
</dbReference>
<comment type="subcellular location">
    <subcellularLocation>
        <location evidence="10">Cytoplasm</location>
    </subcellularLocation>
</comment>
<proteinExistence type="inferred from homology"/>
<dbReference type="FunFam" id="3.40.50.11840:FF:000002">
    <property type="entry name" value="2-(3-amino-3-carboxypropyl)histidine synthase subunit 2"/>
    <property type="match status" value="1"/>
</dbReference>
<dbReference type="FunFam" id="3.40.50.11860:FF:000001">
    <property type="entry name" value="2-(3-amino-3-carboxypropyl)histidine synthase subunit 2"/>
    <property type="match status" value="1"/>
</dbReference>
<dbReference type="GO" id="GO:0017183">
    <property type="term" value="P:protein histidyl modification to diphthamide"/>
    <property type="evidence" value="ECO:0007669"/>
    <property type="project" value="UniProtKB-UniPathway"/>
</dbReference>
<evidence type="ECO:0000256" key="9">
    <source>
        <dbReference type="ARBA" id="ARBA00054092"/>
    </source>
</evidence>
<dbReference type="SFLD" id="SFLDS00032">
    <property type="entry name" value="Radical_SAM_3-amino-3-carboxyp"/>
    <property type="match status" value="1"/>
</dbReference>
<dbReference type="Proteomes" id="UP000799421">
    <property type="component" value="Unassembled WGS sequence"/>
</dbReference>
<dbReference type="GO" id="GO:0051536">
    <property type="term" value="F:iron-sulfur cluster binding"/>
    <property type="evidence" value="ECO:0007669"/>
    <property type="project" value="UniProtKB-KW"/>
</dbReference>
<accession>A0A6A7C0T4</accession>
<evidence type="ECO:0000256" key="3">
    <source>
        <dbReference type="ARBA" id="ARBA00006179"/>
    </source>
</evidence>
<evidence type="ECO:0000256" key="5">
    <source>
        <dbReference type="ARBA" id="ARBA00022723"/>
    </source>
</evidence>
<keyword evidence="7 10" id="KW-0411">Iron-sulfur</keyword>
<dbReference type="OrthoDB" id="449241at2759"/>
<gene>
    <name evidence="12" type="ORF">K470DRAFT_216791</name>
</gene>
<dbReference type="InterPro" id="IPR016435">
    <property type="entry name" value="DPH1/DPH2"/>
</dbReference>
<dbReference type="GO" id="GO:0046872">
    <property type="term" value="F:metal ion binding"/>
    <property type="evidence" value="ECO:0007669"/>
    <property type="project" value="UniProtKB-KW"/>
</dbReference>
<dbReference type="PANTHER" id="PTHR10762:SF2">
    <property type="entry name" value="2-(3-AMINO-3-CARBOXYPROPYL)HISTIDINE SYNTHASE SUBUNIT 2"/>
    <property type="match status" value="1"/>
</dbReference>
<sequence length="497" mass="55841">MESSAPILSTPAEHILEASADQEITPSRTSTSQLHIQYEIKRTIDEVRQGNWKRIALQFPDEMLVDAPRVFEALRSGLKDTIDKIFILGDTSYGSCCVDEVAAEHMHADIVVHYGRACLSPTTRLPVIYVFTFMPLDIDAVVAEFEKLFANKEEKVCLMAELPYQHHIMPLSKRLRLDGYEHVFTTEAVRDPASPLPNRTVPPETQASPSDLREYSIYHLSTPPTSLLLTLSSRVKNIHIFHDVPGSSPPPPTAQILKRRYALITRLSSASIFGILINTLSVKNYMEALHHCQSLIKKSGKKSYVFVVGKLNPAKVANFSEIDGWVVIGCWESSLVESKEFYRPIITPFELELALKRDNDRVWDGDWISDFSQLLNLRSATGGSPSHSEGDDGEDELPEFDLHTGRYVSSTRPLRCGRRKDEEQHADETGKQNENGVLIKKTPLQLANNINGTLSPAAEYLRTKRTWKGLGSDYEIKYEEGAVMEEGKKGLARAYID</sequence>
<dbReference type="SFLD" id="SFLDF00408">
    <property type="entry name" value="Diphthamide_biosynthesis_famil"/>
    <property type="match status" value="1"/>
</dbReference>
<keyword evidence="13" id="KW-1185">Reference proteome</keyword>
<comment type="similarity">
    <text evidence="3 10">Belongs to the DPH1/DPH2 family. DPH2 subfamily.</text>
</comment>
<evidence type="ECO:0000256" key="8">
    <source>
        <dbReference type="ARBA" id="ARBA00034128"/>
    </source>
</evidence>
<comment type="cofactor">
    <cofactor evidence="1">
        <name>[4Fe-4S] cluster</name>
        <dbReference type="ChEBI" id="CHEBI:49883"/>
    </cofactor>
</comment>
<evidence type="ECO:0000256" key="7">
    <source>
        <dbReference type="ARBA" id="ARBA00023014"/>
    </source>
</evidence>
<evidence type="ECO:0000313" key="12">
    <source>
        <dbReference type="EMBL" id="KAF2860545.1"/>
    </source>
</evidence>
<evidence type="ECO:0000256" key="1">
    <source>
        <dbReference type="ARBA" id="ARBA00001966"/>
    </source>
</evidence>
<dbReference type="Gene3D" id="3.40.50.11840">
    <property type="entry name" value="Diphthamide synthesis DPH1/DPH2 domain 1"/>
    <property type="match status" value="1"/>
</dbReference>
<dbReference type="InterPro" id="IPR010014">
    <property type="entry name" value="DHP2"/>
</dbReference>